<dbReference type="EMBL" id="JAAIKD010000001">
    <property type="protein sequence ID" value="NEV92821.1"/>
    <property type="molecule type" value="Genomic_DNA"/>
</dbReference>
<sequence length="454" mass="52160">MSHAIRLFFVFCLAVVLSSHAQDKDNLSREINTDDLGNNTDEFQEIFFEAIAQRAVENPEKAIEALEKCLKLKPDNTAVFYELAKNHLDLEAYEKAEEFLKKTLEDSAYRDDIYIHKQLFYIYSMQKNYEQAISQAEFISESDPVYFQELANLYLLQKDYQAALEALDKFDAAEGVDEFRDDFRMIIYKEGSMLNQGIELFKKRFQNSKEDIRAATLLMQLYRLKNSPQKAIKVGKELEQNSVNDPELYVEMALAYLASENSFEAQIYSNKVVESLTLDEKDKVKVINAFKALALKDPEAQDAFVSVLDSALSSEKNSSSKAELGQFYKSRDKGKALENFRSALRNKPNDFMLIKNILELEMDLQNYTEALATSESALERFPSQAYLYYTKGFALGQLNKHREAVEVLENALDYIFEDKALKKNVYMALKEFHLALGEQDKANAYGQKLIIISN</sequence>
<dbReference type="AlphaFoldDB" id="A0A6B3R4L1"/>
<dbReference type="SMART" id="SM00028">
    <property type="entry name" value="TPR"/>
    <property type="match status" value="6"/>
</dbReference>
<dbReference type="InterPro" id="IPR011990">
    <property type="entry name" value="TPR-like_helical_dom_sf"/>
</dbReference>
<feature type="chain" id="PRO_5025673711" evidence="3">
    <location>
        <begin position="22"/>
        <end position="454"/>
    </location>
</feature>
<evidence type="ECO:0000256" key="3">
    <source>
        <dbReference type="SAM" id="SignalP"/>
    </source>
</evidence>
<dbReference type="RefSeq" id="WP_164003447.1">
    <property type="nucleotide sequence ID" value="NZ_JAAIKD010000001.1"/>
</dbReference>
<accession>A0A6B3R4L1</accession>
<feature type="signal peptide" evidence="3">
    <location>
        <begin position="1"/>
        <end position="21"/>
    </location>
</feature>
<organism evidence="4 5">
    <name type="scientific">Psychroflexus aurantiacus</name>
    <dbReference type="NCBI Taxonomy" id="2709310"/>
    <lineage>
        <taxon>Bacteria</taxon>
        <taxon>Pseudomonadati</taxon>
        <taxon>Bacteroidota</taxon>
        <taxon>Flavobacteriia</taxon>
        <taxon>Flavobacteriales</taxon>
        <taxon>Flavobacteriaceae</taxon>
        <taxon>Psychroflexus</taxon>
    </lineage>
</organism>
<dbReference type="PANTHER" id="PTHR44943">
    <property type="entry name" value="CELLULOSE SYNTHASE OPERON PROTEIN C"/>
    <property type="match status" value="1"/>
</dbReference>
<name>A0A6B3R4L1_9FLAO</name>
<dbReference type="Gene3D" id="1.25.40.10">
    <property type="entry name" value="Tetratricopeptide repeat domain"/>
    <property type="match status" value="3"/>
</dbReference>
<dbReference type="SUPFAM" id="SSF81901">
    <property type="entry name" value="HCP-like"/>
    <property type="match status" value="1"/>
</dbReference>
<evidence type="ECO:0000256" key="2">
    <source>
        <dbReference type="ARBA" id="ARBA00022803"/>
    </source>
</evidence>
<keyword evidence="1" id="KW-0677">Repeat</keyword>
<gene>
    <name evidence="4" type="ORF">G3567_01505</name>
</gene>
<dbReference type="InterPro" id="IPR019734">
    <property type="entry name" value="TPR_rpt"/>
</dbReference>
<proteinExistence type="predicted"/>
<dbReference type="Pfam" id="PF13181">
    <property type="entry name" value="TPR_8"/>
    <property type="match status" value="1"/>
</dbReference>
<dbReference type="InterPro" id="IPR051685">
    <property type="entry name" value="Ycf3/AcsC/BcsC/TPR_MFPF"/>
</dbReference>
<dbReference type="Proteomes" id="UP000478505">
    <property type="component" value="Unassembled WGS sequence"/>
</dbReference>
<keyword evidence="3" id="KW-0732">Signal</keyword>
<comment type="caution">
    <text evidence="4">The sequence shown here is derived from an EMBL/GenBank/DDBJ whole genome shotgun (WGS) entry which is preliminary data.</text>
</comment>
<evidence type="ECO:0000313" key="5">
    <source>
        <dbReference type="Proteomes" id="UP000478505"/>
    </source>
</evidence>
<dbReference type="PANTHER" id="PTHR44943:SF4">
    <property type="entry name" value="TPR REPEAT-CONTAINING PROTEIN MJ0798"/>
    <property type="match status" value="1"/>
</dbReference>
<protein>
    <submittedName>
        <fullName evidence="4">Tetratricopeptide repeat protein</fullName>
    </submittedName>
</protein>
<dbReference type="Pfam" id="PF14559">
    <property type="entry name" value="TPR_19"/>
    <property type="match status" value="1"/>
</dbReference>
<dbReference type="SUPFAM" id="SSF48452">
    <property type="entry name" value="TPR-like"/>
    <property type="match status" value="1"/>
</dbReference>
<reference evidence="4 5" key="1">
    <citation type="submission" date="2020-02" db="EMBL/GenBank/DDBJ databases">
        <title>Flavobacteriaceae Psychroflexus bacterium YR1-1, complete genome.</title>
        <authorList>
            <person name="Li Y."/>
            <person name="Wu S."/>
        </authorList>
    </citation>
    <scope>NUCLEOTIDE SEQUENCE [LARGE SCALE GENOMIC DNA]</scope>
    <source>
        <strain evidence="4 5">YR1-1</strain>
    </source>
</reference>
<evidence type="ECO:0000313" key="4">
    <source>
        <dbReference type="EMBL" id="NEV92821.1"/>
    </source>
</evidence>
<keyword evidence="5" id="KW-1185">Reference proteome</keyword>
<keyword evidence="2" id="KW-0802">TPR repeat</keyword>
<evidence type="ECO:0000256" key="1">
    <source>
        <dbReference type="ARBA" id="ARBA00022737"/>
    </source>
</evidence>